<dbReference type="AlphaFoldDB" id="A0A931F8A2"/>
<sequence length="118" mass="13775">MFYSSSQNFSAFDFVLEHSYSEKIPEKLSPPNFSTVSEELNYVVSKVIHSFARVISVDLSPEFLLREDLHAIRMVVPGMLPMTFGEQYRRVSITRIKKYLKFKQEKFKGINLNPHPFP</sequence>
<accession>A0A931F8A2</accession>
<proteinExistence type="predicted"/>
<dbReference type="Proteomes" id="UP000637757">
    <property type="component" value="Unassembled WGS sequence"/>
</dbReference>
<name>A0A931F8A2_9ENTE</name>
<evidence type="ECO:0000259" key="1">
    <source>
        <dbReference type="PROSITE" id="PS51664"/>
    </source>
</evidence>
<dbReference type="PROSITE" id="PS51664">
    <property type="entry name" value="YCAO"/>
    <property type="match status" value="1"/>
</dbReference>
<organism evidence="2 3">
    <name type="scientific">Enterococcus lacertideformus</name>
    <dbReference type="NCBI Taxonomy" id="2771493"/>
    <lineage>
        <taxon>Bacteria</taxon>
        <taxon>Bacillati</taxon>
        <taxon>Bacillota</taxon>
        <taxon>Bacilli</taxon>
        <taxon>Lactobacillales</taxon>
        <taxon>Enterococcaceae</taxon>
        <taxon>Enterococcus</taxon>
    </lineage>
</organism>
<reference evidence="2" key="1">
    <citation type="submission" date="2020-09" db="EMBL/GenBank/DDBJ databases">
        <title>Genomic insights into the novelty and pathogenicity of a unique biofilm-forming Enterococcus sp. bacteria (Enterococcus lacertideformus) identified in reptiles.</title>
        <authorList>
            <person name="Agius J.E."/>
            <person name="Phalen D.N."/>
            <person name="Rose K."/>
            <person name="Eden J.-S."/>
        </authorList>
    </citation>
    <scope>NUCLEOTIDE SEQUENCE</scope>
    <source>
        <strain evidence="2">PHRS 0518</strain>
    </source>
</reference>
<feature type="domain" description="YcaO" evidence="1">
    <location>
        <begin position="1"/>
        <end position="118"/>
    </location>
</feature>
<dbReference type="EMBL" id="JADAKE010000010">
    <property type="protein sequence ID" value="MBF8807629.1"/>
    <property type="molecule type" value="Genomic_DNA"/>
</dbReference>
<evidence type="ECO:0000313" key="3">
    <source>
        <dbReference type="Proteomes" id="UP000637757"/>
    </source>
</evidence>
<evidence type="ECO:0000313" key="2">
    <source>
        <dbReference type="EMBL" id="MBF8807629.1"/>
    </source>
</evidence>
<protein>
    <recommendedName>
        <fullName evidence="1">YcaO domain-containing protein</fullName>
    </recommendedName>
</protein>
<keyword evidence="3" id="KW-1185">Reference proteome</keyword>
<comment type="caution">
    <text evidence="2">The sequence shown here is derived from an EMBL/GenBank/DDBJ whole genome shotgun (WGS) entry which is preliminary data.</text>
</comment>
<gene>
    <name evidence="2" type="ORF">IC227_03625</name>
</gene>
<dbReference type="InterPro" id="IPR003776">
    <property type="entry name" value="YcaO-like_dom"/>
</dbReference>